<evidence type="ECO:0000256" key="2">
    <source>
        <dbReference type="ARBA" id="ARBA00022690"/>
    </source>
</evidence>
<feature type="disulfide bond" evidence="5">
    <location>
        <begin position="662"/>
        <end position="671"/>
    </location>
</feature>
<evidence type="ECO:0000256" key="4">
    <source>
        <dbReference type="ARBA" id="ARBA00023157"/>
    </source>
</evidence>
<evidence type="ECO:0000256" key="1">
    <source>
        <dbReference type="ARBA" id="ARBA00010952"/>
    </source>
</evidence>
<evidence type="ECO:0000313" key="11">
    <source>
        <dbReference type="WBParaSite" id="HDID_0000884201-mRNA-1"/>
    </source>
</evidence>
<dbReference type="InterPro" id="IPR036595">
    <property type="entry name" value="A-macroglobulin_rcpt-bd_sf"/>
</dbReference>
<dbReference type="Pfam" id="PF17791">
    <property type="entry name" value="MG3"/>
    <property type="match status" value="1"/>
</dbReference>
<evidence type="ECO:0000256" key="3">
    <source>
        <dbReference type="ARBA" id="ARBA00022900"/>
    </source>
</evidence>
<keyword evidence="5" id="KW-0245">EGF-like domain</keyword>
<reference evidence="11" key="1">
    <citation type="submission" date="2016-04" db="UniProtKB">
        <authorList>
            <consortium name="WormBaseParasite"/>
        </authorList>
    </citation>
    <scope>IDENTIFICATION</scope>
</reference>
<dbReference type="PROSITE" id="PS00477">
    <property type="entry name" value="ALPHA_2_MACROGLOBULIN"/>
    <property type="match status" value="1"/>
</dbReference>
<dbReference type="Gene3D" id="2.60.40.1940">
    <property type="match status" value="1"/>
</dbReference>
<feature type="signal peptide" evidence="7">
    <location>
        <begin position="1"/>
        <end position="18"/>
    </location>
</feature>
<sequence>MRVFPLFLIALLCEAVRSFSVFHRNPESFDANNTVTISLPNELFIDCPNRILIHSLKPIDKVTVNMTSYRLLSNDIGLVVFEKPDASRSSGENGYVYDLKYNVPIELKPGSYLELNITYYYYSTESCQSPEELSVKSVQRSLQMVNHYVYILGETDKPLYRPGETVKFRFVALTRRNILPSSESPTWPSYQALGEYWSEKTVVKLEPKVQKRRTDAPYFDLIEMKDPLKNLVQQWKDVKTFEALNLNHSLISDAAEGKWTIVAHVQEEIEEIAFQVRHYVLPRFQAQVTVPKEIKPEDVNITFSVCASYTNGPAMSGVYDAQICICSQRELSRQQDSKKLMPKNECKSNYKSLTRQCMRFNGILGRTPCTNITANITKLIGGKLPGWNDKLGVFVEVSEETTGLAIVVSNTAEFKMWPEPKLELKMLSSFRPGFPVFGHVIYRNNGNSTEDLELIVREDTNPCGGWMFAGSTSPVRHKRLIPIESSRDKYKFVLPPLDFENPASVVVRQIKTSNGSNESDSPEINGGYFSGYWLPRPRPRWDLEAHKRLELWDGNRGLAIQVRVVNKQNITCPGKVKLLVFSNERLPDNTSLMLRFLKRGQLTTRTLKLQPDYTCNYEHYKCKDDDNIICRDGWTGPNCLTPVCNEDCGRGGICVAPNRCACKPGWNGESCEICIPRSGCKNGDCVEGGDCVCRKGFAGYLCETAAIDFEMIIAPESNEKTTENPEEKTLVPRNITDNTPRRTVFKHVANLELDSDFGPELRAVVFISVEGKIATDYLQIENIQSCSSPTLAKISQNGGGLQFSKKVVAPGELVNITLNLTHGYTIGDNITDTCLLRTIDVAMENFNTAGNQKIDFEAIIDVLKGNRVKNDPNWISNSESAYRAAGIDFTHITSKQDLIKPIIICPMYSARMGVLEDHSGPLRMANKEVMMNEVEVASLDAVPKPRLRDFFPEIWLFESVMLTNRSFEKSLTVPDSLTSWEANAVCFLSDRGLWAPALKPTLTVRMPFFVEFAPPIVVRRGEILHLPITIFLHPDENPGSRTCYEVEVKVKSDPKDWRMVGASVFSACICSSENGQQTMETFRLPMRPLRIGQLNLTAVAIARRGTGICDDEEVKSSKKVFIVSDAVRRSIRVEAEGVEKRVTVGGTFCSSGNSSEVDHELKIELQDKEIVDGSLRSYIAVGGSVIGRALSNLDSLVQMPTGCGEQNLVKVAPSVYVLKYLLSRQNASELRQDSLARKAAGYIISGFDNELKYQHPNNGAFSTFGPRFGANGSTWLTAYVFEVFSEADSLPLSIILDKTLNAHLVLSKAFDFLVSQQQIDGCFVEAGNRFIPFMRNTYSAESKLQLTSHVLAALRSAGAPLKEAKAAQYSKSVRSAIECIKSSAESFPLKEWPTLLIAKVLYATKKFQSLTSVSMVDALINELKERSKTDSTISGSLKWWSDSEKAKTTSVYYAKVKDLETTAYALLALSPESISRDSQISVMKWISQQQNEKGGFYSTQDTVITLRALIENAGNFPTPTEPVKVKIYSKEKSPVDLSLEINPENQLVSNTFEIGCHNESDITSLNFGLESSKPVCVSVHITSIYNVPEPKKVEEIFAMDISVDQGGSSATALCTIAHTSICLRQTNPKGTGMLLVGIQLPSGWTVTMSELSKIPLNGDLQKFEFIAEKQEVNVYLNGFENGVEDTERCFTVPLHQRTYVQDSQPGLVTIRNYYNPDEKMERTFQLDSCQLYWESSMGGPTNDTTEKPVSTTTISPVTEPPKEKPICPTCADIETSVMREYLNNSLCLHQRQFFVFKKYNNSEDNSVKGLMYSFNYGNQLASWNTTLNVSGICKCNVLEMEDIFGIFGTNIYAGDLNVDLAGRELVNFDTTVKAAVEFKKVLEVKMNSIEESDKKYWCYGRKAFFALIKKLAPTNDDYSSNPGKYPYPDEFLNIYKGFPRLRKNVDIFHRNPLLDETFATWYTQHRDIYKNIMADLSYAARITILNLTEATITYVRPTFNRWIRLKNYEKIISIVNRPYTGFRFGSLEENQFRCLIFILGRRSPCHAEIRLRLGQETRCQKVPLQTRICCRTVNCEYST</sequence>
<dbReference type="InterPro" id="IPR019742">
    <property type="entry name" value="MacrogloblnA2_CS"/>
</dbReference>
<evidence type="ECO:0000313" key="9">
    <source>
        <dbReference type="EMBL" id="VDL61158.1"/>
    </source>
</evidence>
<feature type="chain" id="PRO_5043131469" evidence="7">
    <location>
        <begin position="19"/>
        <end position="2079"/>
    </location>
</feature>
<dbReference type="PANTHER" id="PTHR11412:SF171">
    <property type="entry name" value="PREGNANCY ZONE PROTEIN-LIKE PROTEIN"/>
    <property type="match status" value="1"/>
</dbReference>
<evidence type="ECO:0000259" key="8">
    <source>
        <dbReference type="PROSITE" id="PS50026"/>
    </source>
</evidence>
<dbReference type="PROSITE" id="PS01186">
    <property type="entry name" value="EGF_2"/>
    <property type="match status" value="1"/>
</dbReference>
<dbReference type="STRING" id="6216.A0A0R3STT0"/>
<evidence type="ECO:0000256" key="7">
    <source>
        <dbReference type="SAM" id="SignalP"/>
    </source>
</evidence>
<dbReference type="SMART" id="SM00181">
    <property type="entry name" value="EGF"/>
    <property type="match status" value="2"/>
</dbReference>
<dbReference type="SUPFAM" id="SSF49410">
    <property type="entry name" value="Alpha-macroglobulin receptor domain"/>
    <property type="match status" value="1"/>
</dbReference>
<dbReference type="Proteomes" id="UP000274504">
    <property type="component" value="Unassembled WGS sequence"/>
</dbReference>
<feature type="compositionally biased region" description="Polar residues" evidence="6">
    <location>
        <begin position="1739"/>
        <end position="1756"/>
    </location>
</feature>
<evidence type="ECO:0000256" key="6">
    <source>
        <dbReference type="SAM" id="MobiDB-lite"/>
    </source>
</evidence>
<dbReference type="InterPro" id="IPR047565">
    <property type="entry name" value="Alpha-macroglob_thiol-ester_cl"/>
</dbReference>
<dbReference type="Gene3D" id="2.60.120.1540">
    <property type="match status" value="1"/>
</dbReference>
<dbReference type="SMART" id="SM01360">
    <property type="entry name" value="A2M"/>
    <property type="match status" value="1"/>
</dbReference>
<organism evidence="11">
    <name type="scientific">Hymenolepis diminuta</name>
    <name type="common">Rat tapeworm</name>
    <dbReference type="NCBI Taxonomy" id="6216"/>
    <lineage>
        <taxon>Eukaryota</taxon>
        <taxon>Metazoa</taxon>
        <taxon>Spiralia</taxon>
        <taxon>Lophotrochozoa</taxon>
        <taxon>Platyhelminthes</taxon>
        <taxon>Cestoda</taxon>
        <taxon>Eucestoda</taxon>
        <taxon>Cyclophyllidea</taxon>
        <taxon>Hymenolepididae</taxon>
        <taxon>Hymenolepis</taxon>
    </lineage>
</organism>
<dbReference type="GO" id="GO:0004867">
    <property type="term" value="F:serine-type endopeptidase inhibitor activity"/>
    <property type="evidence" value="ECO:0007669"/>
    <property type="project" value="UniProtKB-KW"/>
</dbReference>
<dbReference type="Gene3D" id="2.60.40.690">
    <property type="entry name" value="Alpha-macroglobulin, receptor-binding domain"/>
    <property type="match status" value="1"/>
</dbReference>
<dbReference type="PROSITE" id="PS50026">
    <property type="entry name" value="EGF_3"/>
    <property type="match status" value="1"/>
</dbReference>
<dbReference type="Gene3D" id="2.60.40.1930">
    <property type="match status" value="1"/>
</dbReference>
<dbReference type="InterPro" id="IPR014756">
    <property type="entry name" value="Ig_E-set"/>
</dbReference>
<dbReference type="OrthoDB" id="9998011at2759"/>
<proteinExistence type="inferred from homology"/>
<dbReference type="InterPro" id="IPR009048">
    <property type="entry name" value="A-macroglobulin_rcpt-bd"/>
</dbReference>
<dbReference type="Gene3D" id="2.60.40.10">
    <property type="entry name" value="Immunoglobulins"/>
    <property type="match status" value="1"/>
</dbReference>
<dbReference type="Gene3D" id="2.20.130.20">
    <property type="match status" value="1"/>
</dbReference>
<comment type="similarity">
    <text evidence="1">Belongs to the protease inhibitor I39 (alpha-2-macroglobulin) family.</text>
</comment>
<dbReference type="Pfam" id="PF00207">
    <property type="entry name" value="A2M"/>
    <property type="match status" value="1"/>
</dbReference>
<dbReference type="InterPro" id="IPR011626">
    <property type="entry name" value="Alpha-macroglobulin_TED"/>
</dbReference>
<gene>
    <name evidence="9" type="ORF">HDID_LOCUS8840</name>
</gene>
<dbReference type="InterPro" id="IPR050473">
    <property type="entry name" value="A2M/Complement_sys"/>
</dbReference>
<reference evidence="9 10" key="2">
    <citation type="submission" date="2018-11" db="EMBL/GenBank/DDBJ databases">
        <authorList>
            <consortium name="Pathogen Informatics"/>
        </authorList>
    </citation>
    <scope>NUCLEOTIDE SEQUENCE [LARGE SCALE GENOMIC DNA]</scope>
</reference>
<feature type="disulfide bond" evidence="5">
    <location>
        <begin position="644"/>
        <end position="654"/>
    </location>
</feature>
<dbReference type="PANTHER" id="PTHR11412">
    <property type="entry name" value="MACROGLOBULIN / COMPLEMENT"/>
    <property type="match status" value="1"/>
</dbReference>
<dbReference type="GO" id="GO:0005615">
    <property type="term" value="C:extracellular space"/>
    <property type="evidence" value="ECO:0007669"/>
    <property type="project" value="InterPro"/>
</dbReference>
<dbReference type="InterPro" id="IPR001599">
    <property type="entry name" value="Macroglobln_a2"/>
</dbReference>
<evidence type="ECO:0000313" key="10">
    <source>
        <dbReference type="Proteomes" id="UP000274504"/>
    </source>
</evidence>
<feature type="domain" description="EGF-like" evidence="8">
    <location>
        <begin position="640"/>
        <end position="672"/>
    </location>
</feature>
<dbReference type="Pfam" id="PF07678">
    <property type="entry name" value="TED_complement"/>
    <property type="match status" value="1"/>
</dbReference>
<evidence type="ECO:0000256" key="5">
    <source>
        <dbReference type="PROSITE-ProRule" id="PRU00076"/>
    </source>
</evidence>
<keyword evidence="7" id="KW-0732">Signal</keyword>
<keyword evidence="4 5" id="KW-1015">Disulfide bond</keyword>
<accession>A0A0R3STT0</accession>
<keyword evidence="2" id="KW-0646">Protease inhibitor</keyword>
<dbReference type="SMART" id="SM01419">
    <property type="entry name" value="Thiol-ester_cl"/>
    <property type="match status" value="1"/>
</dbReference>
<name>A0A0R3STT0_HYMDI</name>
<dbReference type="SUPFAM" id="SSF48239">
    <property type="entry name" value="Terpenoid cyclases/Protein prenyltransferases"/>
    <property type="match status" value="1"/>
</dbReference>
<dbReference type="InterPro" id="IPR041555">
    <property type="entry name" value="MG3"/>
</dbReference>
<protein>
    <submittedName>
        <fullName evidence="11">EGF-like domain-containing protein</fullName>
    </submittedName>
</protein>
<dbReference type="InterPro" id="IPR008930">
    <property type="entry name" value="Terpenoid_cyclase/PrenylTrfase"/>
</dbReference>
<keyword evidence="3" id="KW-0722">Serine protease inhibitor</keyword>
<dbReference type="WBParaSite" id="HDID_0000884201-mRNA-1">
    <property type="protein sequence ID" value="HDID_0000884201-mRNA-1"/>
    <property type="gene ID" value="HDID_0000884201"/>
</dbReference>
<dbReference type="SMART" id="SM01361">
    <property type="entry name" value="A2M_recep"/>
    <property type="match status" value="1"/>
</dbReference>
<dbReference type="SUPFAM" id="SSF81296">
    <property type="entry name" value="E set domains"/>
    <property type="match status" value="1"/>
</dbReference>
<dbReference type="Pfam" id="PF07677">
    <property type="entry name" value="A2M_recep"/>
    <property type="match status" value="1"/>
</dbReference>
<dbReference type="Gene3D" id="2.10.25.10">
    <property type="entry name" value="Laminin"/>
    <property type="match status" value="2"/>
</dbReference>
<comment type="caution">
    <text evidence="5">Lacks conserved residue(s) required for the propagation of feature annotation.</text>
</comment>
<dbReference type="Gene3D" id="1.50.10.20">
    <property type="match status" value="1"/>
</dbReference>
<feature type="region of interest" description="Disordered" evidence="6">
    <location>
        <begin position="1739"/>
        <end position="1760"/>
    </location>
</feature>
<dbReference type="EMBL" id="UYSG01011153">
    <property type="protein sequence ID" value="VDL61158.1"/>
    <property type="molecule type" value="Genomic_DNA"/>
</dbReference>
<dbReference type="InterPro" id="IPR000742">
    <property type="entry name" value="EGF"/>
</dbReference>
<dbReference type="InterPro" id="IPR013783">
    <property type="entry name" value="Ig-like_fold"/>
</dbReference>
<dbReference type="PROSITE" id="PS00022">
    <property type="entry name" value="EGF_1"/>
    <property type="match status" value="2"/>
</dbReference>